<keyword evidence="14" id="KW-1185">Reference proteome</keyword>
<dbReference type="Pfam" id="PF03734">
    <property type="entry name" value="YkuD"/>
    <property type="match status" value="1"/>
</dbReference>
<keyword evidence="9" id="KW-0802">TPR repeat</keyword>
<evidence type="ECO:0000256" key="11">
    <source>
        <dbReference type="SAM" id="Phobius"/>
    </source>
</evidence>
<dbReference type="InterPro" id="IPR011990">
    <property type="entry name" value="TPR-like_helical_dom_sf"/>
</dbReference>
<evidence type="ECO:0000256" key="6">
    <source>
        <dbReference type="ARBA" id="ARBA00022960"/>
    </source>
</evidence>
<keyword evidence="11" id="KW-1133">Transmembrane helix</keyword>
<feature type="domain" description="L,D-TPase catalytic" evidence="12">
    <location>
        <begin position="269"/>
        <end position="378"/>
    </location>
</feature>
<keyword evidence="5" id="KW-0378">Hydrolase</keyword>
<dbReference type="PROSITE" id="PS50005">
    <property type="entry name" value="TPR"/>
    <property type="match status" value="1"/>
</dbReference>
<dbReference type="PANTHER" id="PTHR30582:SF24">
    <property type="entry name" value="L,D-TRANSPEPTIDASE ERFK_SRFK-RELATED"/>
    <property type="match status" value="1"/>
</dbReference>
<dbReference type="CDD" id="cd16913">
    <property type="entry name" value="YkuD_like"/>
    <property type="match status" value="1"/>
</dbReference>
<keyword evidence="6 10" id="KW-0133">Cell shape</keyword>
<proteinExistence type="inferred from homology"/>
<feature type="repeat" description="TPR" evidence="9">
    <location>
        <begin position="46"/>
        <end position="79"/>
    </location>
</feature>
<dbReference type="InterPro" id="IPR050979">
    <property type="entry name" value="LD-transpeptidase"/>
</dbReference>
<evidence type="ECO:0000256" key="8">
    <source>
        <dbReference type="ARBA" id="ARBA00023316"/>
    </source>
</evidence>
<evidence type="ECO:0000256" key="2">
    <source>
        <dbReference type="ARBA" id="ARBA00005992"/>
    </source>
</evidence>
<dbReference type="RefSeq" id="WP_377471320.1">
    <property type="nucleotide sequence ID" value="NZ_JBHLWN010000067.1"/>
</dbReference>
<sequence length="427" mass="47135">MERQPGGRFSNPLKHQLVRIRHNLYIHRSDPRYDEKVIRFLNPDAPEAHYRLAQKLESEGDPGKAIHHYRESMKRYPSDYYYRAAGAIRRLGAAEPAAAAHTAHPNPKKELRTPYVVMAAILLLLIVFNTILLILLLNSSYTERTASLLQNWGIGKIAVYETSKDPQPNEPDRQQQIWTAAGANYIRTALLAYKREHGRLPERVTELAGDYPNNYISVLPIEPVSGKSHVTGTFDGLGGWVYDRNAEEASAIFYPNVQGSYEKFPYEPYRIIVDKASHKLRLAAAGGVALLEQTVGLGRDGATPTGQFQVTERVREPAGSSPGVYGVAGLGLGRIAIHGTMHEQSVGGNMSAGCIRLLNGDMAMLYPLVPKGTIVEIVESANAAFTALAPLARGEDGRPQPDITGILTNDVSFAHEEAHDKVFHWLN</sequence>
<reference evidence="13 14" key="1">
    <citation type="submission" date="2024-09" db="EMBL/GenBank/DDBJ databases">
        <authorList>
            <person name="Sun Q."/>
            <person name="Mori K."/>
        </authorList>
    </citation>
    <scope>NUCLEOTIDE SEQUENCE [LARGE SCALE GENOMIC DNA]</scope>
    <source>
        <strain evidence="13 14">CCM 7759</strain>
    </source>
</reference>
<evidence type="ECO:0000256" key="7">
    <source>
        <dbReference type="ARBA" id="ARBA00022984"/>
    </source>
</evidence>
<evidence type="ECO:0000256" key="5">
    <source>
        <dbReference type="ARBA" id="ARBA00022801"/>
    </source>
</evidence>
<evidence type="ECO:0000256" key="4">
    <source>
        <dbReference type="ARBA" id="ARBA00022679"/>
    </source>
</evidence>
<evidence type="ECO:0000313" key="14">
    <source>
        <dbReference type="Proteomes" id="UP001589776"/>
    </source>
</evidence>
<dbReference type="SUPFAM" id="SSF48452">
    <property type="entry name" value="TPR-like"/>
    <property type="match status" value="1"/>
</dbReference>
<dbReference type="Gene3D" id="1.25.40.10">
    <property type="entry name" value="Tetratricopeptide repeat domain"/>
    <property type="match status" value="1"/>
</dbReference>
<dbReference type="Gene3D" id="2.40.440.10">
    <property type="entry name" value="L,D-transpeptidase catalytic domain-like"/>
    <property type="match status" value="1"/>
</dbReference>
<dbReference type="EMBL" id="JBHLWN010000067">
    <property type="protein sequence ID" value="MFC0213986.1"/>
    <property type="molecule type" value="Genomic_DNA"/>
</dbReference>
<dbReference type="InterPro" id="IPR005490">
    <property type="entry name" value="LD_TPept_cat_dom"/>
</dbReference>
<evidence type="ECO:0000256" key="3">
    <source>
        <dbReference type="ARBA" id="ARBA00022676"/>
    </source>
</evidence>
<dbReference type="InterPro" id="IPR038063">
    <property type="entry name" value="Transpep_catalytic_dom"/>
</dbReference>
<feature type="transmembrane region" description="Helical" evidence="11">
    <location>
        <begin position="115"/>
        <end position="137"/>
    </location>
</feature>
<feature type="active site" description="Nucleophile" evidence="10">
    <location>
        <position position="354"/>
    </location>
</feature>
<comment type="pathway">
    <text evidence="1 10">Cell wall biogenesis; peptidoglycan biosynthesis.</text>
</comment>
<keyword evidence="3" id="KW-0328">Glycosyltransferase</keyword>
<evidence type="ECO:0000259" key="12">
    <source>
        <dbReference type="PROSITE" id="PS52029"/>
    </source>
</evidence>
<keyword evidence="7 10" id="KW-0573">Peptidoglycan synthesis</keyword>
<evidence type="ECO:0000313" key="13">
    <source>
        <dbReference type="EMBL" id="MFC0213986.1"/>
    </source>
</evidence>
<keyword evidence="8 10" id="KW-0961">Cell wall biogenesis/degradation</keyword>
<evidence type="ECO:0000256" key="10">
    <source>
        <dbReference type="PROSITE-ProRule" id="PRU01373"/>
    </source>
</evidence>
<evidence type="ECO:0000256" key="9">
    <source>
        <dbReference type="PROSITE-ProRule" id="PRU00339"/>
    </source>
</evidence>
<dbReference type="SUPFAM" id="SSF141523">
    <property type="entry name" value="L,D-transpeptidase catalytic domain-like"/>
    <property type="match status" value="1"/>
</dbReference>
<feature type="active site" description="Proton donor/acceptor" evidence="10">
    <location>
        <position position="338"/>
    </location>
</feature>
<keyword evidence="11" id="KW-0472">Membrane</keyword>
<keyword evidence="4" id="KW-0808">Transferase</keyword>
<dbReference type="PROSITE" id="PS52029">
    <property type="entry name" value="LD_TPASE"/>
    <property type="match status" value="1"/>
</dbReference>
<dbReference type="Proteomes" id="UP001589776">
    <property type="component" value="Unassembled WGS sequence"/>
</dbReference>
<dbReference type="SMART" id="SM00028">
    <property type="entry name" value="TPR"/>
    <property type="match status" value="1"/>
</dbReference>
<comment type="similarity">
    <text evidence="2">Belongs to the YkuD family.</text>
</comment>
<comment type="caution">
    <text evidence="13">The sequence shown here is derived from an EMBL/GenBank/DDBJ whole genome shotgun (WGS) entry which is preliminary data.</text>
</comment>
<gene>
    <name evidence="13" type="ORF">ACFFK0_16265</name>
</gene>
<evidence type="ECO:0000256" key="1">
    <source>
        <dbReference type="ARBA" id="ARBA00004752"/>
    </source>
</evidence>
<dbReference type="PANTHER" id="PTHR30582">
    <property type="entry name" value="L,D-TRANSPEPTIDASE"/>
    <property type="match status" value="1"/>
</dbReference>
<accession>A0ABV6DMW0</accession>
<keyword evidence="11" id="KW-0812">Transmembrane</keyword>
<organism evidence="13 14">
    <name type="scientific">Paenibacillus chartarius</name>
    <dbReference type="NCBI Taxonomy" id="747481"/>
    <lineage>
        <taxon>Bacteria</taxon>
        <taxon>Bacillati</taxon>
        <taxon>Bacillota</taxon>
        <taxon>Bacilli</taxon>
        <taxon>Bacillales</taxon>
        <taxon>Paenibacillaceae</taxon>
        <taxon>Paenibacillus</taxon>
    </lineage>
</organism>
<protein>
    <submittedName>
        <fullName evidence="13">L,D-transpeptidase family protein</fullName>
    </submittedName>
</protein>
<dbReference type="InterPro" id="IPR019734">
    <property type="entry name" value="TPR_rpt"/>
</dbReference>
<name>A0ABV6DMW0_9BACL</name>